<sequence>MDAGVSSESSVGCGPRIFGIFWTAFSSIFLFLGIWLTWSAIESRGWDTVPCIIERFEIVADQSQKQSFRPDLSYRYEVDGHSYTGTRLWKDKEGSDDYEDLAEIREGYAMGPEGPLATIANVTAECRVKPGEPQTAVLIPSGGAMIWGGLAFAGFGGFFVLIGLVMIFTGGGRRSISGGRSGGTDSPLLGIVFFLFFGCAGLAVLVGLVIPKALEWADMRGWQETEAEVIWSRVTSKSDSDGTTYAVDIFYRYEVAGREYRSNRYNILGGSSSGSKGKREITRAHPEGSKLTVLVDPQKPWRAVVDRSLGWWGLFALFPLPFLAVGFGGVWAIFRKRGTQPGVARRRARSGGHVAVARAARLDAKSLPADRWVRAGGSRVGTFIGFLVFTLFWNGFMTIFLREFSGFSDGGFGKVIGGFAVLFMIPFFLVGIGMIGATCYTFLSIFAPRFEVQLVGGGLKPGRSARLQWRRAGGRGEPKEFTLLLIGREEATYSQGSSTTTAKSVFHEEVLFETRIPQAMSAGGVSLRIPEDSVPTFHGKNNRIVWSVSLHANIPRMPDVRDEREIFVHPHDPSELP</sequence>
<organism evidence="3 4">
    <name type="scientific">Luteolibacter flavescens</name>
    <dbReference type="NCBI Taxonomy" id="1859460"/>
    <lineage>
        <taxon>Bacteria</taxon>
        <taxon>Pseudomonadati</taxon>
        <taxon>Verrucomicrobiota</taxon>
        <taxon>Verrucomicrobiia</taxon>
        <taxon>Verrucomicrobiales</taxon>
        <taxon>Verrucomicrobiaceae</taxon>
        <taxon>Luteolibacter</taxon>
    </lineage>
</organism>
<feature type="transmembrane region" description="Helical" evidence="1">
    <location>
        <begin position="144"/>
        <end position="168"/>
    </location>
</feature>
<protein>
    <submittedName>
        <fullName evidence="3">DUF3592 domain-containing protein</fullName>
    </submittedName>
</protein>
<keyword evidence="1" id="KW-0472">Membrane</keyword>
<dbReference type="InterPro" id="IPR021994">
    <property type="entry name" value="DUF3592"/>
</dbReference>
<evidence type="ECO:0000313" key="4">
    <source>
        <dbReference type="Proteomes" id="UP001207930"/>
    </source>
</evidence>
<feature type="transmembrane region" description="Helical" evidence="1">
    <location>
        <begin position="309"/>
        <end position="334"/>
    </location>
</feature>
<name>A0ABT3FNE1_9BACT</name>
<feature type="transmembrane region" description="Helical" evidence="1">
    <location>
        <begin position="17"/>
        <end position="38"/>
    </location>
</feature>
<reference evidence="3 4" key="1">
    <citation type="submission" date="2022-10" db="EMBL/GenBank/DDBJ databases">
        <title>Luteolibacter flavescens strain MCCC 1K03193, whole genome shotgun sequencing project.</title>
        <authorList>
            <person name="Zhao G."/>
            <person name="Shen L."/>
        </authorList>
    </citation>
    <scope>NUCLEOTIDE SEQUENCE [LARGE SCALE GENOMIC DNA]</scope>
    <source>
        <strain evidence="3 4">MCCC 1K03193</strain>
    </source>
</reference>
<proteinExistence type="predicted"/>
<evidence type="ECO:0000259" key="2">
    <source>
        <dbReference type="Pfam" id="PF12158"/>
    </source>
</evidence>
<comment type="caution">
    <text evidence="3">The sequence shown here is derived from an EMBL/GenBank/DDBJ whole genome shotgun (WGS) entry which is preliminary data.</text>
</comment>
<feature type="transmembrane region" description="Helical" evidence="1">
    <location>
        <begin position="188"/>
        <end position="210"/>
    </location>
</feature>
<dbReference type="EMBL" id="JAPDDS010000005">
    <property type="protein sequence ID" value="MCW1885084.1"/>
    <property type="molecule type" value="Genomic_DNA"/>
</dbReference>
<keyword evidence="1" id="KW-1133">Transmembrane helix</keyword>
<accession>A0ABT3FNE1</accession>
<dbReference type="RefSeq" id="WP_264501043.1">
    <property type="nucleotide sequence ID" value="NZ_JAPDDS010000005.1"/>
</dbReference>
<feature type="transmembrane region" description="Helical" evidence="1">
    <location>
        <begin position="421"/>
        <end position="443"/>
    </location>
</feature>
<keyword evidence="1" id="KW-0812">Transmembrane</keyword>
<keyword evidence="4" id="KW-1185">Reference proteome</keyword>
<feature type="transmembrane region" description="Helical" evidence="1">
    <location>
        <begin position="380"/>
        <end position="401"/>
    </location>
</feature>
<dbReference type="Pfam" id="PF12158">
    <property type="entry name" value="DUF3592"/>
    <property type="match status" value="1"/>
</dbReference>
<evidence type="ECO:0000313" key="3">
    <source>
        <dbReference type="EMBL" id="MCW1885084.1"/>
    </source>
</evidence>
<dbReference type="Proteomes" id="UP001207930">
    <property type="component" value="Unassembled WGS sequence"/>
</dbReference>
<gene>
    <name evidence="3" type="ORF">OKA04_10125</name>
</gene>
<feature type="domain" description="DUF3592" evidence="2">
    <location>
        <begin position="225"/>
        <end position="308"/>
    </location>
</feature>
<evidence type="ECO:0000256" key="1">
    <source>
        <dbReference type="SAM" id="Phobius"/>
    </source>
</evidence>